<dbReference type="PANTHER" id="PTHR19375">
    <property type="entry name" value="HEAT SHOCK PROTEIN 70KDA"/>
    <property type="match status" value="1"/>
</dbReference>
<evidence type="ECO:0000256" key="1">
    <source>
        <dbReference type="ARBA" id="ARBA00007381"/>
    </source>
</evidence>
<dbReference type="SUPFAM" id="SSF100920">
    <property type="entry name" value="Heat shock protein 70kD (HSP70), peptide-binding domain"/>
    <property type="match status" value="1"/>
</dbReference>
<sequence length="694" mass="75785">MSTPSVVGIDLGTTFSLAAYMTDGKPVVVRDERGAALVPSCLSFHDDGTVLVGSAARERALSDPEHTIFSVKRLMGRTLADLEKELKLIPHQIVERDAGDGRKVLRVRIAGREHTPEELSALILKEVRKRAGNPTKAVITVPAYFDDAQRQATRDAGRIAGLDVLRIVNEPTAAALAYGLDRTKAGTVAVYDLGGGTFDCSILSLTDGVFKVLSTNGDTYLGGDDFDHTIMAAVAREMGVDLGVRDPELLQHLRDGAEKTKIALSSAESAEFVVDVPGRKLHFSRTFTRTEFEALVEPLITRSIDKCRAALRDAGLTPKQVDEVVLVGGSTRVPAVRRRVAEFFGRTPHTDLNPDEVVAMGAAVQADILTSGRRDMLLLDVVPLSLGIETLGGVVDKVIHRNTTVPCRATTRYTTFVENQTAIVVNIYQGERELTNDCRLLGQFKLGGIPPMPAQMPQVDVTFLVDANGILRVSAKEQRSGAEASVDVKAAHGLSQDEVERLVLESVAHAHEDFNARRFIEYKNKAEADLRHTEKALAALGEKLTPVQRADIDRTTAVLQSALTGTDANALEQATTTFNTATTPLAELLMNAAAQQLFGGKTEDQLDAENLKGPPTPRGHKMSLNWQNSREIGELLFERYDTLNPLTVRFTDMHKWVLDLEGFEGKPDGSSEKILEAIQMAWYEEWKDEYGDGK</sequence>
<accession>A0A225DY22</accession>
<dbReference type="InterPro" id="IPR043129">
    <property type="entry name" value="ATPase_NBD"/>
</dbReference>
<comment type="similarity">
    <text evidence="1 5">Belongs to the heat shock protein 70 family.</text>
</comment>
<keyword evidence="7" id="KW-1185">Reference proteome</keyword>
<dbReference type="PRINTS" id="PR00301">
    <property type="entry name" value="HEATSHOCK70"/>
</dbReference>
<dbReference type="InterPro" id="IPR029047">
    <property type="entry name" value="HSP70_peptide-bd_sf"/>
</dbReference>
<evidence type="ECO:0000256" key="5">
    <source>
        <dbReference type="RuleBase" id="RU003322"/>
    </source>
</evidence>
<dbReference type="InterPro" id="IPR036762">
    <property type="entry name" value="IscX-like_sf"/>
</dbReference>
<gene>
    <name evidence="6" type="ORF">FRUB_02406</name>
</gene>
<dbReference type="SUPFAM" id="SSF140319">
    <property type="entry name" value="IscX-like"/>
    <property type="match status" value="1"/>
</dbReference>
<dbReference type="InterPro" id="IPR013126">
    <property type="entry name" value="Hsp_70_fam"/>
</dbReference>
<dbReference type="GO" id="GO:0140662">
    <property type="term" value="F:ATP-dependent protein folding chaperone"/>
    <property type="evidence" value="ECO:0007669"/>
    <property type="project" value="InterPro"/>
</dbReference>
<dbReference type="InterPro" id="IPR018181">
    <property type="entry name" value="Heat_shock_70_CS"/>
</dbReference>
<dbReference type="PROSITE" id="PS01036">
    <property type="entry name" value="HSP70_3"/>
    <property type="match status" value="1"/>
</dbReference>
<dbReference type="Gene3D" id="2.60.34.10">
    <property type="entry name" value="Substrate Binding Domain Of DNAk, Chain A, domain 1"/>
    <property type="match status" value="1"/>
</dbReference>
<dbReference type="Gene3D" id="1.10.10.600">
    <property type="entry name" value="IscX-like"/>
    <property type="match status" value="1"/>
</dbReference>
<dbReference type="NCBIfam" id="TIGR03412">
    <property type="entry name" value="iscX_yfhJ"/>
    <property type="match status" value="1"/>
</dbReference>
<evidence type="ECO:0000313" key="6">
    <source>
        <dbReference type="EMBL" id="OWK44474.1"/>
    </source>
</evidence>
<dbReference type="InterPro" id="IPR029048">
    <property type="entry name" value="HSP70_C_sf"/>
</dbReference>
<name>A0A225DY22_9BACT</name>
<dbReference type="Proteomes" id="UP000214646">
    <property type="component" value="Unassembled WGS sequence"/>
</dbReference>
<dbReference type="FunFam" id="3.90.640.10:FF:000003">
    <property type="entry name" value="Molecular chaperone DnaK"/>
    <property type="match status" value="1"/>
</dbReference>
<dbReference type="Gene3D" id="3.30.420.40">
    <property type="match status" value="2"/>
</dbReference>
<proteinExistence type="inferred from homology"/>
<dbReference type="NCBIfam" id="NF001413">
    <property type="entry name" value="PRK00290.1"/>
    <property type="match status" value="1"/>
</dbReference>
<dbReference type="Pfam" id="PF04384">
    <property type="entry name" value="Fe-S_assembly"/>
    <property type="match status" value="1"/>
</dbReference>
<dbReference type="RefSeq" id="WP_088253736.1">
    <property type="nucleotide sequence ID" value="NZ_NIDE01000003.1"/>
</dbReference>
<reference evidence="7" key="1">
    <citation type="submission" date="2017-06" db="EMBL/GenBank/DDBJ databases">
        <title>Genome analysis of Fimbriiglobus ruber SP5, the first member of the order Planctomycetales with confirmed chitinolytic capability.</title>
        <authorList>
            <person name="Ravin N.V."/>
            <person name="Rakitin A.L."/>
            <person name="Ivanova A.A."/>
            <person name="Beletsky A.V."/>
            <person name="Kulichevskaya I.S."/>
            <person name="Mardanov A.V."/>
            <person name="Dedysh S.N."/>
        </authorList>
    </citation>
    <scope>NUCLEOTIDE SEQUENCE [LARGE SCALE GENOMIC DNA]</scope>
    <source>
        <strain evidence="7">SP5</strain>
    </source>
</reference>
<dbReference type="GO" id="GO:0005524">
    <property type="term" value="F:ATP binding"/>
    <property type="evidence" value="ECO:0007669"/>
    <property type="project" value="UniProtKB-KW"/>
</dbReference>
<dbReference type="Gene3D" id="3.90.640.10">
    <property type="entry name" value="Actin, Chain A, domain 4"/>
    <property type="match status" value="1"/>
</dbReference>
<keyword evidence="3 5" id="KW-0067">ATP-binding</keyword>
<dbReference type="PROSITE" id="PS00297">
    <property type="entry name" value="HSP70_1"/>
    <property type="match status" value="1"/>
</dbReference>
<evidence type="ECO:0000313" key="7">
    <source>
        <dbReference type="Proteomes" id="UP000214646"/>
    </source>
</evidence>
<keyword evidence="4" id="KW-0143">Chaperone</keyword>
<dbReference type="GO" id="GO:0016226">
    <property type="term" value="P:iron-sulfur cluster assembly"/>
    <property type="evidence" value="ECO:0007669"/>
    <property type="project" value="InterPro"/>
</dbReference>
<dbReference type="OrthoDB" id="9766019at2"/>
<dbReference type="PROSITE" id="PS00329">
    <property type="entry name" value="HSP70_2"/>
    <property type="match status" value="1"/>
</dbReference>
<organism evidence="6 7">
    <name type="scientific">Fimbriiglobus ruber</name>
    <dbReference type="NCBI Taxonomy" id="1908690"/>
    <lineage>
        <taxon>Bacteria</taxon>
        <taxon>Pseudomonadati</taxon>
        <taxon>Planctomycetota</taxon>
        <taxon>Planctomycetia</taxon>
        <taxon>Gemmatales</taxon>
        <taxon>Gemmataceae</taxon>
        <taxon>Fimbriiglobus</taxon>
    </lineage>
</organism>
<evidence type="ECO:0000256" key="2">
    <source>
        <dbReference type="ARBA" id="ARBA00022741"/>
    </source>
</evidence>
<keyword evidence="2 5" id="KW-0547">Nucleotide-binding</keyword>
<dbReference type="InterPro" id="IPR007479">
    <property type="entry name" value="ISC_FeS_clus_asmbl_IscsX"/>
</dbReference>
<evidence type="ECO:0000256" key="3">
    <source>
        <dbReference type="ARBA" id="ARBA00022840"/>
    </source>
</evidence>
<dbReference type="SUPFAM" id="SSF100934">
    <property type="entry name" value="Heat shock protein 70kD (HSP70), C-terminal subdomain"/>
    <property type="match status" value="1"/>
</dbReference>
<dbReference type="Gene3D" id="1.20.1270.10">
    <property type="match status" value="1"/>
</dbReference>
<dbReference type="SUPFAM" id="SSF53067">
    <property type="entry name" value="Actin-like ATPase domain"/>
    <property type="match status" value="2"/>
</dbReference>
<dbReference type="EMBL" id="NIDE01000003">
    <property type="protein sequence ID" value="OWK44474.1"/>
    <property type="molecule type" value="Genomic_DNA"/>
</dbReference>
<dbReference type="AlphaFoldDB" id="A0A225DY22"/>
<dbReference type="NCBIfam" id="NF003520">
    <property type="entry name" value="PRK05183.1"/>
    <property type="match status" value="1"/>
</dbReference>
<comment type="caution">
    <text evidence="6">The sequence shown here is derived from an EMBL/GenBank/DDBJ whole genome shotgun (WGS) entry which is preliminary data.</text>
</comment>
<protein>
    <submittedName>
        <fullName evidence="6">Chaperone protein DnaK</fullName>
    </submittedName>
</protein>
<dbReference type="Pfam" id="PF00012">
    <property type="entry name" value="HSP70"/>
    <property type="match status" value="1"/>
</dbReference>
<evidence type="ECO:0000256" key="4">
    <source>
        <dbReference type="ARBA" id="ARBA00023186"/>
    </source>
</evidence>